<evidence type="ECO:0000313" key="3">
    <source>
        <dbReference type="EMBL" id="KAG8467633.1"/>
    </source>
</evidence>
<protein>
    <submittedName>
        <fullName evidence="3">Uncharacterized protein</fullName>
    </submittedName>
</protein>
<comment type="caution">
    <text evidence="3">The sequence shown here is derived from an EMBL/GenBank/DDBJ whole genome shotgun (WGS) entry which is preliminary data.</text>
</comment>
<evidence type="ECO:0000256" key="1">
    <source>
        <dbReference type="SAM" id="MobiDB-lite"/>
    </source>
</evidence>
<feature type="compositionally biased region" description="Low complexity" evidence="1">
    <location>
        <begin position="448"/>
        <end position="458"/>
    </location>
</feature>
<accession>A0A8J6CHD4</accession>
<feature type="compositionally biased region" description="Basic residues" evidence="1">
    <location>
        <begin position="433"/>
        <end position="442"/>
    </location>
</feature>
<feature type="chain" id="PRO_5035203614" evidence="2">
    <location>
        <begin position="17"/>
        <end position="499"/>
    </location>
</feature>
<reference evidence="3" key="1">
    <citation type="submission" date="2021-05" db="EMBL/GenBank/DDBJ databases">
        <title>The genome of the haptophyte Pavlova lutheri (Diacronema luteri, Pavlovales) - a model for lipid biosynthesis in eukaryotic algae.</title>
        <authorList>
            <person name="Hulatt C.J."/>
            <person name="Posewitz M.C."/>
        </authorList>
    </citation>
    <scope>NUCLEOTIDE SEQUENCE</scope>
    <source>
        <strain evidence="3">NIVA-4/92</strain>
    </source>
</reference>
<dbReference type="PANTHER" id="PTHR33538:SF2">
    <property type="entry name" value="PROTEIN GAMETE EXPRESSED 1"/>
    <property type="match status" value="1"/>
</dbReference>
<dbReference type="InterPro" id="IPR040346">
    <property type="entry name" value="GEX1/Brambleberry"/>
</dbReference>
<keyword evidence="4" id="KW-1185">Reference proteome</keyword>
<feature type="compositionally biased region" description="Basic and acidic residues" evidence="1">
    <location>
        <begin position="422"/>
        <end position="432"/>
    </location>
</feature>
<organism evidence="3 4">
    <name type="scientific">Diacronema lutheri</name>
    <name type="common">Unicellular marine alga</name>
    <name type="synonym">Monochrysis lutheri</name>
    <dbReference type="NCBI Taxonomy" id="2081491"/>
    <lineage>
        <taxon>Eukaryota</taxon>
        <taxon>Haptista</taxon>
        <taxon>Haptophyta</taxon>
        <taxon>Pavlovophyceae</taxon>
        <taxon>Pavlovales</taxon>
        <taxon>Pavlovaceae</taxon>
        <taxon>Diacronema</taxon>
    </lineage>
</organism>
<evidence type="ECO:0000256" key="2">
    <source>
        <dbReference type="SAM" id="SignalP"/>
    </source>
</evidence>
<dbReference type="OMA" id="AVAFANC"/>
<name>A0A8J6CHD4_DIALT</name>
<proteinExistence type="predicted"/>
<dbReference type="PANTHER" id="PTHR33538">
    <property type="entry name" value="PROTEIN GAMETE EXPRESSED 1"/>
    <property type="match status" value="1"/>
</dbReference>
<gene>
    <name evidence="3" type="ORF">KFE25_006685</name>
</gene>
<feature type="signal peptide" evidence="2">
    <location>
        <begin position="1"/>
        <end position="16"/>
    </location>
</feature>
<sequence>MSVALLLAAASASSSGWFQLDASAAARLAAGKAQLDELLAGSKAPGARGTQCWRDAVGALEGGCKALDDERQSRLAVAFANCHFLKSGLRAYDCADDVPLASCTAQMATEHNGMPFTVYTTFYTHAESMCFYIQAAAFQSRTEAAVSSLHSAVESASGALAHVEASASRMGAALGELRAEEAGRFEETTGKLHGLAALAGTSVEAMARLHGVQEAFAARQSVVLSQIGSLLDFHAALLGEFFDVKAILFYTATVILAMLLSSTKRTAPLRLPVFAVLSANWTLERALALSADLSDPAAIAQLHARLWALRRFALGCAACVGVRAMWRHVDAEVAVRNEVRALAVEVRRQSSEVLEAFERCRAASLSPPVLTARQGGVGDSGAVCAVPADPLSAAKADGSPVETLVSRSPVVAVPFALARESGKRCAGADRPRSAARRKSAGRARRESSGAAAGAGTSPARKRRASVERARTPAAADAHGGVQVRETRSSAAKAARRAAL</sequence>
<keyword evidence="2" id="KW-0732">Signal</keyword>
<feature type="region of interest" description="Disordered" evidence="1">
    <location>
        <begin position="422"/>
        <end position="499"/>
    </location>
</feature>
<evidence type="ECO:0000313" key="4">
    <source>
        <dbReference type="Proteomes" id="UP000751190"/>
    </source>
</evidence>
<dbReference type="Proteomes" id="UP000751190">
    <property type="component" value="Unassembled WGS sequence"/>
</dbReference>
<dbReference type="AlphaFoldDB" id="A0A8J6CHD4"/>
<dbReference type="EMBL" id="JAGTXO010000005">
    <property type="protein sequence ID" value="KAG8467633.1"/>
    <property type="molecule type" value="Genomic_DNA"/>
</dbReference>
<dbReference type="OrthoDB" id="377549at2759"/>